<reference evidence="1 2" key="1">
    <citation type="submission" date="2018-06" db="EMBL/GenBank/DDBJ databases">
        <title>Genomic Encyclopedia of Type Strains, Phase IV (KMG-IV): sequencing the most valuable type-strain genomes for metagenomic binning, comparative biology and taxonomic classification.</title>
        <authorList>
            <person name="Goeker M."/>
        </authorList>
    </citation>
    <scope>NUCLEOTIDE SEQUENCE [LARGE SCALE GENOMIC DNA]</scope>
    <source>
        <strain evidence="1 2">DSM 24875</strain>
    </source>
</reference>
<keyword evidence="2" id="KW-1185">Reference proteome</keyword>
<dbReference type="AlphaFoldDB" id="A0A366FQ92"/>
<name>A0A366FQ92_9HYPH</name>
<proteinExistence type="predicted"/>
<protein>
    <submittedName>
        <fullName evidence="1">Uncharacterized protein</fullName>
    </submittedName>
</protein>
<evidence type="ECO:0000313" key="1">
    <source>
        <dbReference type="EMBL" id="RBP15899.1"/>
    </source>
</evidence>
<organism evidence="1 2">
    <name type="scientific">Roseiarcus fermentans</name>
    <dbReference type="NCBI Taxonomy" id="1473586"/>
    <lineage>
        <taxon>Bacteria</taxon>
        <taxon>Pseudomonadati</taxon>
        <taxon>Pseudomonadota</taxon>
        <taxon>Alphaproteobacteria</taxon>
        <taxon>Hyphomicrobiales</taxon>
        <taxon>Roseiarcaceae</taxon>
        <taxon>Roseiarcus</taxon>
    </lineage>
</organism>
<dbReference type="Proteomes" id="UP000253529">
    <property type="component" value="Unassembled WGS sequence"/>
</dbReference>
<accession>A0A366FQ92</accession>
<sequence>MHRKYRYFNLLVRRMGLGNEFVKSVDLAARMGSQIIEWLIAKKCVVPQDRSKKIGAHCLVNCNDAVTKRQIGTPRSGEVVGPRARLR</sequence>
<comment type="caution">
    <text evidence="1">The sequence shown here is derived from an EMBL/GenBank/DDBJ whole genome shotgun (WGS) entry which is preliminary data.</text>
</comment>
<evidence type="ECO:0000313" key="2">
    <source>
        <dbReference type="Proteomes" id="UP000253529"/>
    </source>
</evidence>
<dbReference type="EMBL" id="QNRK01000007">
    <property type="protein sequence ID" value="RBP15899.1"/>
    <property type="molecule type" value="Genomic_DNA"/>
</dbReference>
<gene>
    <name evidence="1" type="ORF">DFR50_107169</name>
</gene>